<accession>A0A9D4MQF7</accession>
<evidence type="ECO:0000313" key="1">
    <source>
        <dbReference type="EMBL" id="KAH3881613.1"/>
    </source>
</evidence>
<reference evidence="1" key="2">
    <citation type="submission" date="2020-11" db="EMBL/GenBank/DDBJ databases">
        <authorList>
            <person name="McCartney M.A."/>
            <person name="Auch B."/>
            <person name="Kono T."/>
            <person name="Mallez S."/>
            <person name="Becker A."/>
            <person name="Gohl D.M."/>
            <person name="Silverstein K.A.T."/>
            <person name="Koren S."/>
            <person name="Bechman K.B."/>
            <person name="Herman A."/>
            <person name="Abrahante J.E."/>
            <person name="Garbe J."/>
        </authorList>
    </citation>
    <scope>NUCLEOTIDE SEQUENCE</scope>
    <source>
        <strain evidence="1">Duluth1</strain>
        <tissue evidence="1">Whole animal</tissue>
    </source>
</reference>
<name>A0A9D4MQF7_DREPO</name>
<comment type="caution">
    <text evidence="1">The sequence shown here is derived from an EMBL/GenBank/DDBJ whole genome shotgun (WGS) entry which is preliminary data.</text>
</comment>
<proteinExistence type="predicted"/>
<evidence type="ECO:0000313" key="2">
    <source>
        <dbReference type="Proteomes" id="UP000828390"/>
    </source>
</evidence>
<dbReference type="Proteomes" id="UP000828390">
    <property type="component" value="Unassembled WGS sequence"/>
</dbReference>
<protein>
    <submittedName>
        <fullName evidence="1">Uncharacterized protein</fullName>
    </submittedName>
</protein>
<keyword evidence="2" id="KW-1185">Reference proteome</keyword>
<reference evidence="1" key="1">
    <citation type="journal article" date="2019" name="bioRxiv">
        <title>The Genome of the Zebra Mussel, Dreissena polymorpha: A Resource for Invasive Species Research.</title>
        <authorList>
            <person name="McCartney M.A."/>
            <person name="Auch B."/>
            <person name="Kono T."/>
            <person name="Mallez S."/>
            <person name="Zhang Y."/>
            <person name="Obille A."/>
            <person name="Becker A."/>
            <person name="Abrahante J.E."/>
            <person name="Garbe J."/>
            <person name="Badalamenti J.P."/>
            <person name="Herman A."/>
            <person name="Mangelson H."/>
            <person name="Liachko I."/>
            <person name="Sullivan S."/>
            <person name="Sone E.D."/>
            <person name="Koren S."/>
            <person name="Silverstein K.A.T."/>
            <person name="Beckman K.B."/>
            <person name="Gohl D.M."/>
        </authorList>
    </citation>
    <scope>NUCLEOTIDE SEQUENCE</scope>
    <source>
        <strain evidence="1">Duluth1</strain>
        <tissue evidence="1">Whole animal</tissue>
    </source>
</reference>
<gene>
    <name evidence="1" type="ORF">DPMN_005539</name>
</gene>
<organism evidence="1 2">
    <name type="scientific">Dreissena polymorpha</name>
    <name type="common">Zebra mussel</name>
    <name type="synonym">Mytilus polymorpha</name>
    <dbReference type="NCBI Taxonomy" id="45954"/>
    <lineage>
        <taxon>Eukaryota</taxon>
        <taxon>Metazoa</taxon>
        <taxon>Spiralia</taxon>
        <taxon>Lophotrochozoa</taxon>
        <taxon>Mollusca</taxon>
        <taxon>Bivalvia</taxon>
        <taxon>Autobranchia</taxon>
        <taxon>Heteroconchia</taxon>
        <taxon>Euheterodonta</taxon>
        <taxon>Imparidentia</taxon>
        <taxon>Neoheterodontei</taxon>
        <taxon>Myida</taxon>
        <taxon>Dreissenoidea</taxon>
        <taxon>Dreissenidae</taxon>
        <taxon>Dreissena</taxon>
    </lineage>
</organism>
<sequence length="57" mass="5984">MSVNGSSIDVEVARRHCTAAINGSVAVSNNAESLGGESPDEVINQCMFDVQVRLCCV</sequence>
<dbReference type="EMBL" id="JAIWYP010000001">
    <property type="protein sequence ID" value="KAH3881613.1"/>
    <property type="molecule type" value="Genomic_DNA"/>
</dbReference>
<dbReference type="AlphaFoldDB" id="A0A9D4MQF7"/>